<comment type="function">
    <text evidence="13">Is probably a protein kinase regulator of UbiI activity which is involved in aerobic coenzyme Q (ubiquinone) biosynthesis.</text>
</comment>
<dbReference type="InterPro" id="IPR050154">
    <property type="entry name" value="UbiB_kinase"/>
</dbReference>
<evidence type="ECO:0000256" key="11">
    <source>
        <dbReference type="ARBA" id="ARBA00022989"/>
    </source>
</evidence>
<reference evidence="15 16" key="1">
    <citation type="submission" date="2014-06" db="EMBL/GenBank/DDBJ databases">
        <title>Whole Genome Sequences of Three Symbiotic Endozoicomonas Bacteria.</title>
        <authorList>
            <person name="Neave M.J."/>
            <person name="Apprill A."/>
            <person name="Voolstra C.R."/>
        </authorList>
    </citation>
    <scope>NUCLEOTIDE SEQUENCE [LARGE SCALE GENOMIC DNA]</scope>
    <source>
        <strain evidence="15 16">DSM 22380</strain>
    </source>
</reference>
<keyword evidence="9 13" id="KW-0418">Kinase</keyword>
<keyword evidence="3 13" id="KW-1003">Cell membrane</keyword>
<keyword evidence="8 13" id="KW-0547">Nucleotide-binding</keyword>
<evidence type="ECO:0000256" key="7">
    <source>
        <dbReference type="ARBA" id="ARBA00022692"/>
    </source>
</evidence>
<feature type="binding site" evidence="13">
    <location>
        <position position="148"/>
    </location>
    <ligand>
        <name>ATP</name>
        <dbReference type="ChEBI" id="CHEBI:30616"/>
    </ligand>
</feature>
<dbReference type="RefSeq" id="WP_020580681.1">
    <property type="nucleotide sequence ID" value="NZ_JOJP01000001.1"/>
</dbReference>
<keyword evidence="6 13" id="KW-0831">Ubiquinone biosynthesis</keyword>
<dbReference type="eggNOG" id="COG0661">
    <property type="taxonomic scope" value="Bacteria"/>
</dbReference>
<evidence type="ECO:0000256" key="8">
    <source>
        <dbReference type="ARBA" id="ARBA00022741"/>
    </source>
</evidence>
<evidence type="ECO:0000313" key="16">
    <source>
        <dbReference type="Proteomes" id="UP000027997"/>
    </source>
</evidence>
<dbReference type="InterPro" id="IPR004147">
    <property type="entry name" value="ABC1_dom"/>
</dbReference>
<evidence type="ECO:0000256" key="2">
    <source>
        <dbReference type="ARBA" id="ARBA00009670"/>
    </source>
</evidence>
<organism evidence="15 16">
    <name type="scientific">Endozoicomonas elysicola</name>
    <dbReference type="NCBI Taxonomy" id="305900"/>
    <lineage>
        <taxon>Bacteria</taxon>
        <taxon>Pseudomonadati</taxon>
        <taxon>Pseudomonadota</taxon>
        <taxon>Gammaproteobacteria</taxon>
        <taxon>Oceanospirillales</taxon>
        <taxon>Endozoicomonadaceae</taxon>
        <taxon>Endozoicomonas</taxon>
    </lineage>
</organism>
<dbReference type="GO" id="GO:0005886">
    <property type="term" value="C:plasma membrane"/>
    <property type="evidence" value="ECO:0007669"/>
    <property type="project" value="UniProtKB-UniRule"/>
</dbReference>
<keyword evidence="4" id="KW-0997">Cell inner membrane</keyword>
<keyword evidence="10 13" id="KW-0067">ATP-binding</keyword>
<sequence>MSLIRLLKIVAAVARNRLDNLIDTERSPFWLRCFLALLPWRYFIRNNAPRGERIRLSLEALGPIFIKFGQILSTRRDLLPDDISDELSRLQDDVPPFPAEDAIAIIESSLGNDVDTLFARFDREPLASASVAQVHTARLHSGDEVVVKVIRPGIDRVIRKDIGLMYFFARVLIFLSKDARRLRPVEVVADYERTIFDELDLLREAANCSQLRRNFLASPLLFVPQVHWDYCRTKVMVIERIYGVPVSDIATLKANNVDMKKLAERGVEIFFTQVFRDRFFHADMHPGNIFIDATNPAEPRYIGIDCGIVGTLEPEDQHYLASNLLAFFRRDYRKVAQLHVDSGWVPRDTPVGELEAAIRTVCEPIFEKPLKDISFGQLLVRLFQVARRFNMEVQPQLVLLEKTLLNVEGLGRQLYPDLDLWITAQPFLEKWMKDQVSPTGIACNIKEQSADWLLSAPVMAQKVMSTVRTLVDHQQAFHQQQVRAENRRQKQRRFGAILLLVGGVVLATSGLENILLDDAVLGLLTAALGGWLIVR</sequence>
<protein>
    <recommendedName>
        <fullName evidence="13">Probable protein kinase UbiB</fullName>
        <ecNumber evidence="13">2.7.-.-</ecNumber>
    </recommendedName>
    <alternativeName>
        <fullName evidence="13">Ubiquinone biosynthesis protein UbiB</fullName>
    </alternativeName>
</protein>
<dbReference type="EC" id="2.7.-.-" evidence="13"/>
<dbReference type="CDD" id="cd13972">
    <property type="entry name" value="UbiB"/>
    <property type="match status" value="1"/>
</dbReference>
<evidence type="ECO:0000256" key="1">
    <source>
        <dbReference type="ARBA" id="ARBA00005020"/>
    </source>
</evidence>
<dbReference type="InterPro" id="IPR045308">
    <property type="entry name" value="UbiB_bact"/>
</dbReference>
<evidence type="ECO:0000256" key="9">
    <source>
        <dbReference type="ARBA" id="ARBA00022777"/>
    </source>
</evidence>
<dbReference type="Proteomes" id="UP000027997">
    <property type="component" value="Unassembled WGS sequence"/>
</dbReference>
<dbReference type="SUPFAM" id="SSF56112">
    <property type="entry name" value="Protein kinase-like (PK-like)"/>
    <property type="match status" value="1"/>
</dbReference>
<evidence type="ECO:0000256" key="12">
    <source>
        <dbReference type="ARBA" id="ARBA00023136"/>
    </source>
</evidence>
<feature type="active site" description="Proton acceptor" evidence="13">
    <location>
        <position position="283"/>
    </location>
</feature>
<evidence type="ECO:0000256" key="6">
    <source>
        <dbReference type="ARBA" id="ARBA00022688"/>
    </source>
</evidence>
<dbReference type="GO" id="GO:0004672">
    <property type="term" value="F:protein kinase activity"/>
    <property type="evidence" value="ECO:0007669"/>
    <property type="project" value="UniProtKB-UniRule"/>
</dbReference>
<dbReference type="NCBIfam" id="TIGR01982">
    <property type="entry name" value="UbiB"/>
    <property type="match status" value="1"/>
</dbReference>
<evidence type="ECO:0000259" key="14">
    <source>
        <dbReference type="Pfam" id="PF03109"/>
    </source>
</evidence>
<evidence type="ECO:0000313" key="15">
    <source>
        <dbReference type="EMBL" id="KEI70711.1"/>
    </source>
</evidence>
<keyword evidence="5 13" id="KW-0808">Transferase</keyword>
<name>A0A081K985_9GAMM</name>
<dbReference type="InterPro" id="IPR011009">
    <property type="entry name" value="Kinase-like_dom_sf"/>
</dbReference>
<proteinExistence type="inferred from homology"/>
<feature type="domain" description="ABC1 atypical kinase-like" evidence="14">
    <location>
        <begin position="89"/>
        <end position="338"/>
    </location>
</feature>
<dbReference type="GO" id="GO:0005524">
    <property type="term" value="F:ATP binding"/>
    <property type="evidence" value="ECO:0007669"/>
    <property type="project" value="UniProtKB-KW"/>
</dbReference>
<dbReference type="HAMAP" id="MF_00414">
    <property type="entry name" value="UbiB"/>
    <property type="match status" value="1"/>
</dbReference>
<evidence type="ECO:0000256" key="10">
    <source>
        <dbReference type="ARBA" id="ARBA00022840"/>
    </source>
</evidence>
<evidence type="ECO:0000256" key="4">
    <source>
        <dbReference type="ARBA" id="ARBA00022519"/>
    </source>
</evidence>
<keyword evidence="7 13" id="KW-0812">Transmembrane</keyword>
<feature type="binding site" evidence="13">
    <location>
        <begin position="126"/>
        <end position="134"/>
    </location>
    <ligand>
        <name>ATP</name>
        <dbReference type="ChEBI" id="CHEBI:30616"/>
    </ligand>
</feature>
<comment type="pathway">
    <text evidence="1 13">Cofactor biosynthesis; ubiquinone biosynthesis [regulation].</text>
</comment>
<evidence type="ECO:0000256" key="13">
    <source>
        <dbReference type="HAMAP-Rule" id="MF_00414"/>
    </source>
</evidence>
<comment type="similarity">
    <text evidence="2">Belongs to the protein kinase superfamily. ADCK protein kinase family.</text>
</comment>
<evidence type="ECO:0000256" key="5">
    <source>
        <dbReference type="ARBA" id="ARBA00022679"/>
    </source>
</evidence>
<comment type="caution">
    <text evidence="15">The sequence shown here is derived from an EMBL/GenBank/DDBJ whole genome shotgun (WGS) entry which is preliminary data.</text>
</comment>
<dbReference type="AlphaFoldDB" id="A0A081K985"/>
<dbReference type="UniPathway" id="UPA00232"/>
<dbReference type="EMBL" id="JOJP01000001">
    <property type="protein sequence ID" value="KEI70711.1"/>
    <property type="molecule type" value="Genomic_DNA"/>
</dbReference>
<keyword evidence="12 13" id="KW-0472">Membrane</keyword>
<keyword evidence="11 13" id="KW-1133">Transmembrane helix</keyword>
<dbReference type="PANTHER" id="PTHR10566:SF113">
    <property type="entry name" value="PROTEIN ACTIVITY OF BC1 COMPLEX KINASE 7, CHLOROPLASTIC"/>
    <property type="match status" value="1"/>
</dbReference>
<comment type="similarity">
    <text evidence="13">Belongs to the ABC1 family. UbiB subfamily.</text>
</comment>
<dbReference type="GO" id="GO:0010795">
    <property type="term" value="P:regulation of ubiquinone biosynthetic process"/>
    <property type="evidence" value="ECO:0007669"/>
    <property type="project" value="UniProtKB-UniRule"/>
</dbReference>
<dbReference type="NCBIfam" id="NF003404">
    <property type="entry name" value="PRK04750.1"/>
    <property type="match status" value="1"/>
</dbReference>
<gene>
    <name evidence="13" type="primary">ubiB</name>
    <name evidence="15" type="ORF">GV64_08115</name>
</gene>
<evidence type="ECO:0000256" key="3">
    <source>
        <dbReference type="ARBA" id="ARBA00022475"/>
    </source>
</evidence>
<keyword evidence="15" id="KW-0830">Ubiquinone</keyword>
<accession>A0A081K985</accession>
<dbReference type="InterPro" id="IPR010232">
    <property type="entry name" value="UbiB"/>
</dbReference>
<keyword evidence="16" id="KW-1185">Reference proteome</keyword>
<dbReference type="PANTHER" id="PTHR10566">
    <property type="entry name" value="CHAPERONE-ACTIVITY OF BC1 COMPLEX CABC1 -RELATED"/>
    <property type="match status" value="1"/>
</dbReference>
<dbReference type="GO" id="GO:0006744">
    <property type="term" value="P:ubiquinone biosynthetic process"/>
    <property type="evidence" value="ECO:0007669"/>
    <property type="project" value="UniProtKB-UniPathway"/>
</dbReference>
<dbReference type="STRING" id="305900.GV64_08115"/>
<dbReference type="Pfam" id="PF03109">
    <property type="entry name" value="ABC1"/>
    <property type="match status" value="1"/>
</dbReference>